<protein>
    <submittedName>
        <fullName evidence="2">Uncharacterized protein</fullName>
    </submittedName>
</protein>
<feature type="transmembrane region" description="Helical" evidence="1">
    <location>
        <begin position="38"/>
        <end position="59"/>
    </location>
</feature>
<keyword evidence="3" id="KW-1185">Reference proteome</keyword>
<dbReference type="AlphaFoldDB" id="A0AA39GXD4"/>
<dbReference type="Proteomes" id="UP001175271">
    <property type="component" value="Unassembled WGS sequence"/>
</dbReference>
<evidence type="ECO:0000313" key="3">
    <source>
        <dbReference type="Proteomes" id="UP001175271"/>
    </source>
</evidence>
<name>A0AA39GXD4_9BILA</name>
<evidence type="ECO:0000256" key="1">
    <source>
        <dbReference type="SAM" id="Phobius"/>
    </source>
</evidence>
<comment type="caution">
    <text evidence="2">The sequence shown here is derived from an EMBL/GenBank/DDBJ whole genome shotgun (WGS) entry which is preliminary data.</text>
</comment>
<feature type="transmembrane region" description="Helical" evidence="1">
    <location>
        <begin position="65"/>
        <end position="82"/>
    </location>
</feature>
<dbReference type="EMBL" id="JAUCMV010000005">
    <property type="protein sequence ID" value="KAK0395302.1"/>
    <property type="molecule type" value="Genomic_DNA"/>
</dbReference>
<reference evidence="2" key="1">
    <citation type="submission" date="2023-06" db="EMBL/GenBank/DDBJ databases">
        <title>Genomic analysis of the entomopathogenic nematode Steinernema hermaphroditum.</title>
        <authorList>
            <person name="Schwarz E.M."/>
            <person name="Heppert J.K."/>
            <person name="Baniya A."/>
            <person name="Schwartz H.T."/>
            <person name="Tan C.-H."/>
            <person name="Antoshechkin I."/>
            <person name="Sternberg P.W."/>
            <person name="Goodrich-Blair H."/>
            <person name="Dillman A.R."/>
        </authorList>
    </citation>
    <scope>NUCLEOTIDE SEQUENCE</scope>
    <source>
        <strain evidence="2">PS9179</strain>
        <tissue evidence="2">Whole animal</tissue>
    </source>
</reference>
<keyword evidence="1" id="KW-1133">Transmembrane helix</keyword>
<gene>
    <name evidence="2" type="ORF">QR680_001215</name>
</gene>
<accession>A0AA39GXD4</accession>
<feature type="transmembrane region" description="Helical" evidence="1">
    <location>
        <begin position="103"/>
        <end position="123"/>
    </location>
</feature>
<organism evidence="2 3">
    <name type="scientific">Steinernema hermaphroditum</name>
    <dbReference type="NCBI Taxonomy" id="289476"/>
    <lineage>
        <taxon>Eukaryota</taxon>
        <taxon>Metazoa</taxon>
        <taxon>Ecdysozoa</taxon>
        <taxon>Nematoda</taxon>
        <taxon>Chromadorea</taxon>
        <taxon>Rhabditida</taxon>
        <taxon>Tylenchina</taxon>
        <taxon>Panagrolaimomorpha</taxon>
        <taxon>Strongyloidoidea</taxon>
        <taxon>Steinernematidae</taxon>
        <taxon>Steinernema</taxon>
    </lineage>
</organism>
<evidence type="ECO:0000313" key="2">
    <source>
        <dbReference type="EMBL" id="KAK0395302.1"/>
    </source>
</evidence>
<feature type="transmembrane region" description="Helical" evidence="1">
    <location>
        <begin position="135"/>
        <end position="155"/>
    </location>
</feature>
<sequence>MTTKVHGAGGMSKNPYTEKHPYLWMIIGPIRLSVPDNVLPMFALSVLAYLLLTIVVFYITPSGAVLMFVTGFVCYSINSMLLRNIEDEKIPYIHALNQCHLSVLTSCLLFTAVTVCKIVRGILLSDYHHSHKYDLAIAFCVFVAALTFSVLLYYFTLYTKYVKMEPAIEALKGNESHSDIRSIADKYRGTGPYVPYPEVNLSFPDRSY</sequence>
<keyword evidence="1" id="KW-0812">Transmembrane</keyword>
<proteinExistence type="predicted"/>
<keyword evidence="1" id="KW-0472">Membrane</keyword>